<evidence type="ECO:0000256" key="11">
    <source>
        <dbReference type="ARBA" id="ARBA00041912"/>
    </source>
</evidence>
<dbReference type="GO" id="GO:0005615">
    <property type="term" value="C:extracellular space"/>
    <property type="evidence" value="ECO:0007669"/>
    <property type="project" value="UniProtKB-KW"/>
</dbReference>
<dbReference type="InterPro" id="IPR014347">
    <property type="entry name" value="Tautomerase/MIF_sf"/>
</dbReference>
<evidence type="ECO:0000256" key="12">
    <source>
        <dbReference type="ARBA" id="ARBA00042730"/>
    </source>
</evidence>
<comment type="similarity">
    <text evidence="2">Belongs to the MIF family.</text>
</comment>
<dbReference type="PANTHER" id="PTHR11954">
    <property type="entry name" value="D-DOPACHROME DECARBOXYLASE"/>
    <property type="match status" value="1"/>
</dbReference>
<comment type="catalytic activity">
    <reaction evidence="7">
        <text>L-dopachrome = 5,6-dihydroxyindole-2-carboxylate</text>
        <dbReference type="Rhea" id="RHEA:13041"/>
        <dbReference type="ChEBI" id="CHEBI:16875"/>
        <dbReference type="ChEBI" id="CHEBI:57509"/>
        <dbReference type="EC" id="5.3.3.12"/>
    </reaction>
</comment>
<organism evidence="13 14">
    <name type="scientific">Mycena maculata</name>
    <dbReference type="NCBI Taxonomy" id="230809"/>
    <lineage>
        <taxon>Eukaryota</taxon>
        <taxon>Fungi</taxon>
        <taxon>Dikarya</taxon>
        <taxon>Basidiomycota</taxon>
        <taxon>Agaricomycotina</taxon>
        <taxon>Agaricomycetes</taxon>
        <taxon>Agaricomycetidae</taxon>
        <taxon>Agaricales</taxon>
        <taxon>Marasmiineae</taxon>
        <taxon>Mycenaceae</taxon>
        <taxon>Mycena</taxon>
    </lineage>
</organism>
<dbReference type="Gene3D" id="3.30.429.10">
    <property type="entry name" value="Macrophage Migration Inhibitory Factor"/>
    <property type="match status" value="1"/>
</dbReference>
<evidence type="ECO:0000256" key="1">
    <source>
        <dbReference type="ARBA" id="ARBA00004613"/>
    </source>
</evidence>
<keyword evidence="5" id="KW-0413">Isomerase</keyword>
<evidence type="ECO:0000313" key="14">
    <source>
        <dbReference type="Proteomes" id="UP001215280"/>
    </source>
</evidence>
<evidence type="ECO:0000256" key="6">
    <source>
        <dbReference type="ARBA" id="ARBA00036735"/>
    </source>
</evidence>
<dbReference type="PANTHER" id="PTHR11954:SF6">
    <property type="entry name" value="MACROPHAGE MIGRATION INHIBITORY FACTOR"/>
    <property type="match status" value="1"/>
</dbReference>
<dbReference type="GO" id="GO:0050178">
    <property type="term" value="F:phenylpyruvate tautomerase activity"/>
    <property type="evidence" value="ECO:0007669"/>
    <property type="project" value="UniProtKB-EC"/>
</dbReference>
<comment type="subcellular location">
    <subcellularLocation>
        <location evidence="1">Secreted</location>
    </subcellularLocation>
</comment>
<gene>
    <name evidence="13" type="ORF">DFH07DRAFT_830823</name>
</gene>
<name>A0AAD7IPA9_9AGAR</name>
<protein>
    <recommendedName>
        <fullName evidence="12">L-dopachrome isomerase</fullName>
        <ecNumber evidence="9">5.3.2.1</ecNumber>
        <ecNumber evidence="8">5.3.3.12</ecNumber>
    </recommendedName>
    <alternativeName>
        <fullName evidence="10">L-dopachrome tautomerase</fullName>
    </alternativeName>
    <alternativeName>
        <fullName evidence="11">Phenylpyruvate tautomerase</fullName>
    </alternativeName>
</protein>
<keyword evidence="14" id="KW-1185">Reference proteome</keyword>
<keyword evidence="4" id="KW-0964">Secreted</keyword>
<dbReference type="Pfam" id="PF01187">
    <property type="entry name" value="MIF"/>
    <property type="match status" value="1"/>
</dbReference>
<evidence type="ECO:0000256" key="3">
    <source>
        <dbReference type="ARBA" id="ARBA00022514"/>
    </source>
</evidence>
<evidence type="ECO:0000256" key="4">
    <source>
        <dbReference type="ARBA" id="ARBA00022525"/>
    </source>
</evidence>
<evidence type="ECO:0000256" key="2">
    <source>
        <dbReference type="ARBA" id="ARBA00005851"/>
    </source>
</evidence>
<evidence type="ECO:0000256" key="5">
    <source>
        <dbReference type="ARBA" id="ARBA00023235"/>
    </source>
</evidence>
<dbReference type="EC" id="5.3.2.1" evidence="9"/>
<evidence type="ECO:0000256" key="9">
    <source>
        <dbReference type="ARBA" id="ARBA00039086"/>
    </source>
</evidence>
<dbReference type="AlphaFoldDB" id="A0AAD7IPA9"/>
<evidence type="ECO:0000256" key="8">
    <source>
        <dbReference type="ARBA" id="ARBA00038932"/>
    </source>
</evidence>
<sequence>MPILELTTNVKVSDPKQFSLDLNTEAAKVLGMGPYVTVSYNYNETVTFAGTHAPAFIMRVTTLGNSTDKNEQFSKALFAHLEAALGTPSDRGYIIFNDPSHINLGHKGTTFATLFK</sequence>
<keyword evidence="3" id="KW-0202">Cytokine</keyword>
<accession>A0AAD7IPA9</accession>
<proteinExistence type="inferred from homology"/>
<dbReference type="InterPro" id="IPR001398">
    <property type="entry name" value="Macrophage_inhib_fac"/>
</dbReference>
<dbReference type="SUPFAM" id="SSF55331">
    <property type="entry name" value="Tautomerase/MIF"/>
    <property type="match status" value="1"/>
</dbReference>
<dbReference type="EC" id="5.3.3.12" evidence="8"/>
<evidence type="ECO:0000313" key="13">
    <source>
        <dbReference type="EMBL" id="KAJ7747627.1"/>
    </source>
</evidence>
<dbReference type="EMBL" id="JARJLG010000093">
    <property type="protein sequence ID" value="KAJ7747627.1"/>
    <property type="molecule type" value="Genomic_DNA"/>
</dbReference>
<reference evidence="13" key="1">
    <citation type="submission" date="2023-03" db="EMBL/GenBank/DDBJ databases">
        <title>Massive genome expansion in bonnet fungi (Mycena s.s.) driven by repeated elements and novel gene families across ecological guilds.</title>
        <authorList>
            <consortium name="Lawrence Berkeley National Laboratory"/>
            <person name="Harder C.B."/>
            <person name="Miyauchi S."/>
            <person name="Viragh M."/>
            <person name="Kuo A."/>
            <person name="Thoen E."/>
            <person name="Andreopoulos B."/>
            <person name="Lu D."/>
            <person name="Skrede I."/>
            <person name="Drula E."/>
            <person name="Henrissat B."/>
            <person name="Morin E."/>
            <person name="Kohler A."/>
            <person name="Barry K."/>
            <person name="LaButti K."/>
            <person name="Morin E."/>
            <person name="Salamov A."/>
            <person name="Lipzen A."/>
            <person name="Mereny Z."/>
            <person name="Hegedus B."/>
            <person name="Baldrian P."/>
            <person name="Stursova M."/>
            <person name="Weitz H."/>
            <person name="Taylor A."/>
            <person name="Grigoriev I.V."/>
            <person name="Nagy L.G."/>
            <person name="Martin F."/>
            <person name="Kauserud H."/>
        </authorList>
    </citation>
    <scope>NUCLEOTIDE SEQUENCE</scope>
    <source>
        <strain evidence="13">CBHHK188m</strain>
    </source>
</reference>
<dbReference type="Proteomes" id="UP001215280">
    <property type="component" value="Unassembled WGS sequence"/>
</dbReference>
<comment type="caution">
    <text evidence="13">The sequence shown here is derived from an EMBL/GenBank/DDBJ whole genome shotgun (WGS) entry which is preliminary data.</text>
</comment>
<evidence type="ECO:0000256" key="7">
    <source>
        <dbReference type="ARBA" id="ARBA00036823"/>
    </source>
</evidence>
<evidence type="ECO:0000256" key="10">
    <source>
        <dbReference type="ARBA" id="ARBA00041631"/>
    </source>
</evidence>
<comment type="catalytic activity">
    <reaction evidence="6">
        <text>3-phenylpyruvate = enol-phenylpyruvate</text>
        <dbReference type="Rhea" id="RHEA:17097"/>
        <dbReference type="ChEBI" id="CHEBI:16815"/>
        <dbReference type="ChEBI" id="CHEBI:18005"/>
        <dbReference type="EC" id="5.3.2.1"/>
    </reaction>
</comment>
<dbReference type="GO" id="GO:0004167">
    <property type="term" value="F:dopachrome isomerase activity"/>
    <property type="evidence" value="ECO:0007669"/>
    <property type="project" value="UniProtKB-EC"/>
</dbReference>